<feature type="transmembrane region" description="Helical" evidence="2">
    <location>
        <begin position="5"/>
        <end position="26"/>
    </location>
</feature>
<evidence type="ECO:0000313" key="4">
    <source>
        <dbReference type="Proteomes" id="UP000694941"/>
    </source>
</evidence>
<dbReference type="InterPro" id="IPR013087">
    <property type="entry name" value="Znf_C2H2_type"/>
</dbReference>
<keyword evidence="1" id="KW-0862">Zinc</keyword>
<dbReference type="Proteomes" id="UP000694941">
    <property type="component" value="Unplaced"/>
</dbReference>
<dbReference type="GeneID" id="106478188"/>
<evidence type="ECO:0000256" key="2">
    <source>
        <dbReference type="SAM" id="Phobius"/>
    </source>
</evidence>
<evidence type="ECO:0000259" key="3">
    <source>
        <dbReference type="PROSITE" id="PS50157"/>
    </source>
</evidence>
<reference evidence="5" key="1">
    <citation type="submission" date="2025-08" db="UniProtKB">
        <authorList>
            <consortium name="RefSeq"/>
        </authorList>
    </citation>
    <scope>IDENTIFICATION</scope>
    <source>
        <tissue evidence="5">Muscle</tissue>
    </source>
</reference>
<keyword evidence="2" id="KW-0812">Transmembrane</keyword>
<keyword evidence="4" id="KW-1185">Reference proteome</keyword>
<dbReference type="RefSeq" id="XP_022237591.1">
    <property type="nucleotide sequence ID" value="XM_022381883.1"/>
</dbReference>
<sequence>MADGLIKVLIPSALAVLYLCPLWDVVFYKTTIHYFIVGFLLREDIVIILLLSHVGWNGPSTTIISCPRDKSRVVKNIIQKKILPILEKYRVPLPLDCPFHSERDVLWWPDEANSNEREWTCPVCGQKFLCEDGLETHWDRIHTTLTNKIYVQHEDAVCLANFCDIMRCEVLQARMLKKKHDWHMQELAKDKDHHPHKVIPTKENNLAETRKHKDCDREQLIRLQHKCRAVIRQCIMGLLATLSLQDFLDIEEEINKATCFYLTCDRFWDDSLQEVRHIPTLFCIIVGTIMVGGFCLCYYIVWVLFDSPTQESLSTVRLLSLKRRYSDSHSIFPSYHYHRLSQEPLVEQEPIERDQT</sequence>
<protein>
    <submittedName>
        <fullName evidence="5">Uncharacterized protein LOC106478188</fullName>
    </submittedName>
</protein>
<dbReference type="PANTHER" id="PTHR21385">
    <property type="entry name" value="ZINC FINGER PROTEIN-RELATED"/>
    <property type="match status" value="1"/>
</dbReference>
<accession>A0ABM1S1T6</accession>
<feature type="domain" description="C2H2-type" evidence="3">
    <location>
        <begin position="119"/>
        <end position="143"/>
    </location>
</feature>
<name>A0ABM1S1T6_LIMPO</name>
<feature type="transmembrane region" description="Helical" evidence="2">
    <location>
        <begin position="32"/>
        <end position="51"/>
    </location>
</feature>
<dbReference type="PROSITE" id="PS50157">
    <property type="entry name" value="ZINC_FINGER_C2H2_2"/>
    <property type="match status" value="1"/>
</dbReference>
<proteinExistence type="predicted"/>
<evidence type="ECO:0000313" key="5">
    <source>
        <dbReference type="RefSeq" id="XP_022237591.1"/>
    </source>
</evidence>
<organism evidence="4 5">
    <name type="scientific">Limulus polyphemus</name>
    <name type="common">Atlantic horseshoe crab</name>
    <dbReference type="NCBI Taxonomy" id="6850"/>
    <lineage>
        <taxon>Eukaryota</taxon>
        <taxon>Metazoa</taxon>
        <taxon>Ecdysozoa</taxon>
        <taxon>Arthropoda</taxon>
        <taxon>Chelicerata</taxon>
        <taxon>Merostomata</taxon>
        <taxon>Xiphosura</taxon>
        <taxon>Limulidae</taxon>
        <taxon>Limulus</taxon>
    </lineage>
</organism>
<dbReference type="PROSITE" id="PS00028">
    <property type="entry name" value="ZINC_FINGER_C2H2_1"/>
    <property type="match status" value="1"/>
</dbReference>
<keyword evidence="2" id="KW-0472">Membrane</keyword>
<dbReference type="PANTHER" id="PTHR21385:SF0">
    <property type="entry name" value="RE51073P"/>
    <property type="match status" value="1"/>
</dbReference>
<keyword evidence="2" id="KW-1133">Transmembrane helix</keyword>
<evidence type="ECO:0000256" key="1">
    <source>
        <dbReference type="PROSITE-ProRule" id="PRU00042"/>
    </source>
</evidence>
<keyword evidence="1" id="KW-0479">Metal-binding</keyword>
<feature type="transmembrane region" description="Helical" evidence="2">
    <location>
        <begin position="281"/>
        <end position="305"/>
    </location>
</feature>
<keyword evidence="1" id="KW-0863">Zinc-finger</keyword>
<gene>
    <name evidence="5" type="primary">LOC106478188</name>
</gene>